<sequence>MKTLHRIAAALGMAASTLMAANASAAETYPDHPITLIVPWNAGGAIDVTGRKLAELLGKDGLTVVVENVAGASSLIGLGRVAHSKPDGYTLGLATPSLMGAIALKTTQLTQADFVALNKVGVDPLMLVVPKSSPANSVEDFVKLMKTKPAGVSIGIPGANNVNQIFASSLAKAANVDYTDVPYTGGSKVLMDVAGGQIDAGVVKPSESIGQIKSGLVKPIGVFAHQRIDALPDVPTFEEHHVNVFPYGDMEQVTYLVAPAGVPQDRLAKMEELVSKAVNSDAYKRFTHDHGMSISDVHGAAMQKEAEGIQHTFDTVAPKIFKVK</sequence>
<name>A0ABV8P2V0_9BURK</name>
<reference evidence="4" key="1">
    <citation type="journal article" date="2019" name="Int. J. Syst. Evol. Microbiol.">
        <title>The Global Catalogue of Microorganisms (GCM) 10K type strain sequencing project: providing services to taxonomists for standard genome sequencing and annotation.</title>
        <authorList>
            <consortium name="The Broad Institute Genomics Platform"/>
            <consortium name="The Broad Institute Genome Sequencing Center for Infectious Disease"/>
            <person name="Wu L."/>
            <person name="Ma J."/>
        </authorList>
    </citation>
    <scope>NUCLEOTIDE SEQUENCE [LARGE SCALE GENOMIC DNA]</scope>
    <source>
        <strain evidence="4">LMG 24813</strain>
    </source>
</reference>
<accession>A0ABV8P2V0</accession>
<dbReference type="EMBL" id="JBHSBV010000005">
    <property type="protein sequence ID" value="MFC4202453.1"/>
    <property type="molecule type" value="Genomic_DNA"/>
</dbReference>
<dbReference type="PANTHER" id="PTHR42928:SF5">
    <property type="entry name" value="BLR1237 PROTEIN"/>
    <property type="match status" value="1"/>
</dbReference>
<protein>
    <submittedName>
        <fullName evidence="3">Bug family tripartite tricarboxylate transporter substrate binding protein</fullName>
    </submittedName>
</protein>
<dbReference type="Proteomes" id="UP001595848">
    <property type="component" value="Unassembled WGS sequence"/>
</dbReference>
<evidence type="ECO:0000256" key="1">
    <source>
        <dbReference type="ARBA" id="ARBA00006987"/>
    </source>
</evidence>
<keyword evidence="4" id="KW-1185">Reference proteome</keyword>
<comment type="similarity">
    <text evidence="1">Belongs to the UPF0065 (bug) family.</text>
</comment>
<comment type="caution">
    <text evidence="3">The sequence shown here is derived from an EMBL/GenBank/DDBJ whole genome shotgun (WGS) entry which is preliminary data.</text>
</comment>
<evidence type="ECO:0000313" key="3">
    <source>
        <dbReference type="EMBL" id="MFC4202453.1"/>
    </source>
</evidence>
<feature type="signal peptide" evidence="2">
    <location>
        <begin position="1"/>
        <end position="25"/>
    </location>
</feature>
<dbReference type="CDD" id="cd07012">
    <property type="entry name" value="PBP2_Bug_TTT"/>
    <property type="match status" value="1"/>
</dbReference>
<dbReference type="PANTHER" id="PTHR42928">
    <property type="entry name" value="TRICARBOXYLATE-BINDING PROTEIN"/>
    <property type="match status" value="1"/>
</dbReference>
<feature type="chain" id="PRO_5047028222" evidence="2">
    <location>
        <begin position="26"/>
        <end position="324"/>
    </location>
</feature>
<dbReference type="InterPro" id="IPR005064">
    <property type="entry name" value="BUG"/>
</dbReference>
<dbReference type="RefSeq" id="WP_217965901.1">
    <property type="nucleotide sequence ID" value="NZ_JAHTBN010000009.1"/>
</dbReference>
<proteinExistence type="inferred from homology"/>
<evidence type="ECO:0000256" key="2">
    <source>
        <dbReference type="SAM" id="SignalP"/>
    </source>
</evidence>
<keyword evidence="2" id="KW-0732">Signal</keyword>
<organism evidence="3 4">
    <name type="scientific">Candidimonas humi</name>
    <dbReference type="NCBI Taxonomy" id="683355"/>
    <lineage>
        <taxon>Bacteria</taxon>
        <taxon>Pseudomonadati</taxon>
        <taxon>Pseudomonadota</taxon>
        <taxon>Betaproteobacteria</taxon>
        <taxon>Burkholderiales</taxon>
        <taxon>Alcaligenaceae</taxon>
        <taxon>Candidimonas</taxon>
    </lineage>
</organism>
<evidence type="ECO:0000313" key="4">
    <source>
        <dbReference type="Proteomes" id="UP001595848"/>
    </source>
</evidence>
<dbReference type="PIRSF" id="PIRSF017082">
    <property type="entry name" value="YflP"/>
    <property type="match status" value="1"/>
</dbReference>
<dbReference type="Pfam" id="PF03401">
    <property type="entry name" value="TctC"/>
    <property type="match status" value="1"/>
</dbReference>
<gene>
    <name evidence="3" type="ORF">ACFOY1_15970</name>
</gene>